<dbReference type="EMBL" id="MU394321">
    <property type="protein sequence ID" value="KAI6085873.1"/>
    <property type="molecule type" value="Genomic_DNA"/>
</dbReference>
<comment type="caution">
    <text evidence="1">The sequence shown here is derived from an EMBL/GenBank/DDBJ whole genome shotgun (WGS) entry which is preliminary data.</text>
</comment>
<dbReference type="Proteomes" id="UP001497680">
    <property type="component" value="Unassembled WGS sequence"/>
</dbReference>
<sequence>MHSIKYTIVLRVLAVMNLLGLCFAAPVSTVASPGTITSITYDPAATTPPATTLPATTLPAPDKGNFVVTVINSHTAAISTKHDQGPNAPTAIRENNVGDIVKPGETFSFAVPTGWNGRLSMWEDGYAKGDALDKASIFEASFMPQNVTIRNVATPYNISEAAMAMDVSYVDGFTVPMVCECDSKVAFGCNLNLHEVCPPDLQINAKTCKNPYRDRYKFSVPPANIFKDCANMAYTYPINDIATYMNVTGCWRDTLCCVGTACSPHPNQKLCAGPGLDGRTQNCSSIGVGQWNLTNRY</sequence>
<keyword evidence="2" id="KW-1185">Reference proteome</keyword>
<accession>A0ACC0CZI2</accession>
<evidence type="ECO:0000313" key="1">
    <source>
        <dbReference type="EMBL" id="KAI6085873.1"/>
    </source>
</evidence>
<proteinExistence type="predicted"/>
<gene>
    <name evidence="1" type="ORF">F4821DRAFT_260568</name>
</gene>
<reference evidence="1 2" key="1">
    <citation type="journal article" date="2022" name="New Phytol.">
        <title>Ecological generalism drives hyperdiversity of secondary metabolite gene clusters in xylarialean endophytes.</title>
        <authorList>
            <person name="Franco M.E.E."/>
            <person name="Wisecaver J.H."/>
            <person name="Arnold A.E."/>
            <person name="Ju Y.M."/>
            <person name="Slot J.C."/>
            <person name="Ahrendt S."/>
            <person name="Moore L.P."/>
            <person name="Eastman K.E."/>
            <person name="Scott K."/>
            <person name="Konkel Z."/>
            <person name="Mondo S.J."/>
            <person name="Kuo A."/>
            <person name="Hayes R.D."/>
            <person name="Haridas S."/>
            <person name="Andreopoulos B."/>
            <person name="Riley R."/>
            <person name="LaButti K."/>
            <person name="Pangilinan J."/>
            <person name="Lipzen A."/>
            <person name="Amirebrahimi M."/>
            <person name="Yan J."/>
            <person name="Adam C."/>
            <person name="Keymanesh K."/>
            <person name="Ng V."/>
            <person name="Louie K."/>
            <person name="Northen T."/>
            <person name="Drula E."/>
            <person name="Henrissat B."/>
            <person name="Hsieh H.M."/>
            <person name="Youens-Clark K."/>
            <person name="Lutzoni F."/>
            <person name="Miadlikowska J."/>
            <person name="Eastwood D.C."/>
            <person name="Hamelin R.C."/>
            <person name="Grigoriev I.V."/>
            <person name="U'Ren J.M."/>
        </authorList>
    </citation>
    <scope>NUCLEOTIDE SEQUENCE [LARGE SCALE GENOMIC DNA]</scope>
    <source>
        <strain evidence="1 2">ER1909</strain>
    </source>
</reference>
<organism evidence="1 2">
    <name type="scientific">Hypoxylon rubiginosum</name>
    <dbReference type="NCBI Taxonomy" id="110542"/>
    <lineage>
        <taxon>Eukaryota</taxon>
        <taxon>Fungi</taxon>
        <taxon>Dikarya</taxon>
        <taxon>Ascomycota</taxon>
        <taxon>Pezizomycotina</taxon>
        <taxon>Sordariomycetes</taxon>
        <taxon>Xylariomycetidae</taxon>
        <taxon>Xylariales</taxon>
        <taxon>Hypoxylaceae</taxon>
        <taxon>Hypoxylon</taxon>
    </lineage>
</organism>
<name>A0ACC0CZI2_9PEZI</name>
<protein>
    <submittedName>
        <fullName evidence="1">Uncharacterized protein</fullName>
    </submittedName>
</protein>
<evidence type="ECO:0000313" key="2">
    <source>
        <dbReference type="Proteomes" id="UP001497680"/>
    </source>
</evidence>